<name>A0AAP5JV85_9BACL</name>
<comment type="caution">
    <text evidence="1">The sequence shown here is derived from an EMBL/GenBank/DDBJ whole genome shotgun (WGS) entry which is preliminary data.</text>
</comment>
<gene>
    <name evidence="1" type="ORF">P7H09_15095</name>
</gene>
<reference evidence="1" key="2">
    <citation type="submission" date="2023-03" db="EMBL/GenBank/DDBJ databases">
        <authorList>
            <person name="Obshta O."/>
            <person name="Zabrodski M.W."/>
            <person name="Soomro T."/>
            <person name="Wilson G."/>
            <person name="Masood F."/>
            <person name="Thebeau J."/>
            <person name="Bezerra Da Silva M.C."/>
            <person name="Raza F."/>
            <person name="Biganski S."/>
            <person name="Jose M."/>
            <person name="Camilli M."/>
            <person name="Kozii I.V."/>
            <person name="Kozii R.V."/>
            <person name="Simko E."/>
            <person name="Wood S.C."/>
        </authorList>
    </citation>
    <scope>NUCLEOTIDE SEQUENCE</scope>
    <source>
        <strain evidence="1">PL001</strain>
    </source>
</reference>
<dbReference type="Proteomes" id="UP001259239">
    <property type="component" value="Unassembled WGS sequence"/>
</dbReference>
<dbReference type="AlphaFoldDB" id="A0AAP5JV85"/>
<organism evidence="1 2">
    <name type="scientific">Paenibacillus larvae</name>
    <dbReference type="NCBI Taxonomy" id="1464"/>
    <lineage>
        <taxon>Bacteria</taxon>
        <taxon>Bacillati</taxon>
        <taxon>Bacillota</taxon>
        <taxon>Bacilli</taxon>
        <taxon>Bacillales</taxon>
        <taxon>Paenibacillaceae</taxon>
        <taxon>Paenibacillus</taxon>
    </lineage>
</organism>
<evidence type="ECO:0000313" key="2">
    <source>
        <dbReference type="Proteomes" id="UP001259239"/>
    </source>
</evidence>
<reference evidence="1" key="1">
    <citation type="journal article" date="2023" name="J. Vet. Diagn. Invest.">
        <title>Oxytetracycline-resistant Paenibacillus larvae identified in commercial beekeeping operations in Saskatchewan using pooled honey sampling.</title>
        <authorList>
            <person name="Obshta O."/>
            <person name="Zabrodski M.W."/>
            <person name="Soomro T."/>
            <person name="Wilson G."/>
            <person name="Masood F."/>
            <person name="Thebeau J."/>
            <person name="Silva M.C.B."/>
            <person name="Biganski S."/>
            <person name="Kozii I.V."/>
            <person name="Koziy R.V."/>
            <person name="Raza M.F."/>
            <person name="Jose M.S."/>
            <person name="Simko E."/>
            <person name="Wood S.C."/>
        </authorList>
    </citation>
    <scope>NUCLEOTIDE SEQUENCE</scope>
    <source>
        <strain evidence="1">PL001</strain>
    </source>
</reference>
<accession>A0AAP5JV85</accession>
<evidence type="ECO:0000313" key="1">
    <source>
        <dbReference type="EMBL" id="MDT2252544.1"/>
    </source>
</evidence>
<dbReference type="RefSeq" id="WP_311847825.1">
    <property type="nucleotide sequence ID" value="NZ_JARQGS010000008.1"/>
</dbReference>
<sequence>MNEIINEFQKRVAELYDRVSGGTYGRYYYFTWNMSDEISEIKIAPSSNIYCEGKKMYGASRRIRTSKKQFVDEMTSYFIMDMREVFGSRMELKKEEPLAGSSSRETLD</sequence>
<dbReference type="EMBL" id="JARQGV010000004">
    <property type="protein sequence ID" value="MDT2252544.1"/>
    <property type="molecule type" value="Genomic_DNA"/>
</dbReference>
<protein>
    <submittedName>
        <fullName evidence="1">Uncharacterized protein</fullName>
    </submittedName>
</protein>
<proteinExistence type="predicted"/>